<protein>
    <submittedName>
        <fullName evidence="2">Uncharacterized protein</fullName>
    </submittedName>
</protein>
<comment type="caution">
    <text evidence="2">The sequence shown here is derived from an EMBL/GenBank/DDBJ whole genome shotgun (WGS) entry which is preliminary data.</text>
</comment>
<organism evidence="2 3">
    <name type="scientific">Pseudooceanicola atlanticus</name>
    <dbReference type="NCBI Taxonomy" id="1461694"/>
    <lineage>
        <taxon>Bacteria</taxon>
        <taxon>Pseudomonadati</taxon>
        <taxon>Pseudomonadota</taxon>
        <taxon>Alphaproteobacteria</taxon>
        <taxon>Rhodobacterales</taxon>
        <taxon>Paracoccaceae</taxon>
        <taxon>Pseudooceanicola</taxon>
    </lineage>
</organism>
<proteinExistence type="predicted"/>
<dbReference type="EMBL" id="AQQX01000005">
    <property type="protein sequence ID" value="KGM48209.1"/>
    <property type="molecule type" value="Genomic_DNA"/>
</dbReference>
<dbReference type="eggNOG" id="COG5482">
    <property type="taxonomic scope" value="Bacteria"/>
</dbReference>
<evidence type="ECO:0000313" key="3">
    <source>
        <dbReference type="Proteomes" id="UP000030004"/>
    </source>
</evidence>
<dbReference type="Proteomes" id="UP000030004">
    <property type="component" value="Unassembled WGS sequence"/>
</dbReference>
<sequence length="236" mass="25754">MAPARETDLYPPIKAFLEGQGYEVKSEIAGADVVAMRDEDPDPVIVEMKRNMNLTLVQQGVARQAVTDWVYLAVPAFRGRKALAGHVALCRRLGLGFVTVRARDGFVEVHCDPAPYAPRQSKPRKGRLLREFQRRVGDPNQGGSGGVKLVTAYRQDALRCAAFLAENGPCRGAQVARSTAVPRATEIMRDDHYGWFERVERGVYALTPAGQEGLGTFPVPETPLPETAAEAPAEPS</sequence>
<accession>A0A0A0ECP8</accession>
<dbReference type="Pfam" id="PF09929">
    <property type="entry name" value="DUF2161"/>
    <property type="match status" value="1"/>
</dbReference>
<keyword evidence="3" id="KW-1185">Reference proteome</keyword>
<dbReference type="AlphaFoldDB" id="A0A0A0ECP8"/>
<feature type="region of interest" description="Disordered" evidence="1">
    <location>
        <begin position="212"/>
        <end position="236"/>
    </location>
</feature>
<name>A0A0A0ECP8_9RHOB</name>
<dbReference type="STRING" id="1461694.ATO9_14645"/>
<dbReference type="OrthoDB" id="9795163at2"/>
<dbReference type="RefSeq" id="WP_043750400.1">
    <property type="nucleotide sequence ID" value="NZ_AQQX01000005.1"/>
</dbReference>
<feature type="compositionally biased region" description="Low complexity" evidence="1">
    <location>
        <begin position="224"/>
        <end position="236"/>
    </location>
</feature>
<dbReference type="InterPro" id="IPR018679">
    <property type="entry name" value="DUF2161"/>
</dbReference>
<evidence type="ECO:0000256" key="1">
    <source>
        <dbReference type="SAM" id="MobiDB-lite"/>
    </source>
</evidence>
<gene>
    <name evidence="2" type="ORF">ATO9_14645</name>
</gene>
<reference evidence="2 3" key="1">
    <citation type="journal article" date="2015" name="Antonie Van Leeuwenhoek">
        <title>Pseudooceanicola atlanticus gen. nov. sp. nov., isolated from surface seawater of the Atlantic Ocean and reclassification of Oceanicola batsensis, Oceanicola marinus, Oceanicola nitratireducens, Oceanicola nanhaiensis, Oceanicola antarcticus and Oceanicola flagellatus, as Pseudooceanicola batsensis comb. nov., Pseudooceanicola marinus comb. nov., Pseudooceanicola nitratireducens comb. nov., Pseudooceanicola nanhaiensis comb. nov., Pseudooceanicola antarcticus comb. nov., and Pseudooceanicola flagellatus comb. nov.</title>
        <authorList>
            <person name="Lai Q."/>
            <person name="Li G."/>
            <person name="Liu X."/>
            <person name="Du Y."/>
            <person name="Sun F."/>
            <person name="Shao Z."/>
        </authorList>
    </citation>
    <scope>NUCLEOTIDE SEQUENCE [LARGE SCALE GENOMIC DNA]</scope>
    <source>
        <strain evidence="2 3">22II-s11g</strain>
    </source>
</reference>
<evidence type="ECO:0000313" key="2">
    <source>
        <dbReference type="EMBL" id="KGM48209.1"/>
    </source>
</evidence>